<evidence type="ECO:0000256" key="1">
    <source>
        <dbReference type="SAM" id="SignalP"/>
    </source>
</evidence>
<keyword evidence="1" id="KW-0732">Signal</keyword>
<evidence type="ECO:0000313" key="2">
    <source>
        <dbReference type="EMBL" id="SDX99375.1"/>
    </source>
</evidence>
<dbReference type="STRING" id="589385.SAMN05421504_104162"/>
<proteinExistence type="predicted"/>
<accession>A0A1H3G8K3</accession>
<dbReference type="EMBL" id="FNON01000004">
    <property type="protein sequence ID" value="SDX99375.1"/>
    <property type="molecule type" value="Genomic_DNA"/>
</dbReference>
<keyword evidence="3" id="KW-1185">Reference proteome</keyword>
<sequence>MKTLITGAVLGLALTTTGTAYADVPWALEQPLDSASQRIYDDVAASGPGDIWVAGQEAPGVGVLSHWDGTKWADVPLGSADSVELSKVEAPAANDVWVAGTKTKPGKAAVRLPDQLRTPGASAVTAAAETSLVRHWDGATWTDLKRPDVPEGWQPYIADFKVAGEAWLISDDFNTTTFETKPKVERLTATGWQEMTLPPGPAGQKVDPSRVDGTGPSDIWVGGDYQQDGKAVPVLNHWDGAKWQQIPMPGGRDYPSGWIFNALAADGPGAVYAVARPNAFNPTGIPVRIARWDGREWMQLADGPFDEVNAVALDGAGTLWTAGWIEAGHTYLARWTGTEWYKDVLPEEATAKTDGSAVLGFAAVPGTQALVTAGLFSNADFSRTWGMVASHGLR</sequence>
<gene>
    <name evidence="2" type="ORF">SAMN05421504_104162</name>
</gene>
<dbReference type="Proteomes" id="UP000199515">
    <property type="component" value="Unassembled WGS sequence"/>
</dbReference>
<evidence type="ECO:0000313" key="3">
    <source>
        <dbReference type="Proteomes" id="UP000199515"/>
    </source>
</evidence>
<dbReference type="SUPFAM" id="SSF101898">
    <property type="entry name" value="NHL repeat"/>
    <property type="match status" value="1"/>
</dbReference>
<dbReference type="AlphaFoldDB" id="A0A1H3G8K3"/>
<dbReference type="OrthoDB" id="3454650at2"/>
<dbReference type="RefSeq" id="WP_091290785.1">
    <property type="nucleotide sequence ID" value="NZ_FNON01000004.1"/>
</dbReference>
<feature type="signal peptide" evidence="1">
    <location>
        <begin position="1"/>
        <end position="22"/>
    </location>
</feature>
<feature type="chain" id="PRO_5011615910" evidence="1">
    <location>
        <begin position="23"/>
        <end position="394"/>
    </location>
</feature>
<reference evidence="2 3" key="1">
    <citation type="submission" date="2016-10" db="EMBL/GenBank/DDBJ databases">
        <authorList>
            <person name="de Groot N.N."/>
        </authorList>
    </citation>
    <scope>NUCLEOTIDE SEQUENCE [LARGE SCALE GENOMIC DNA]</scope>
    <source>
        <strain evidence="2 3">CPCC 202699</strain>
    </source>
</reference>
<name>A0A1H3G8K3_9PSEU</name>
<protein>
    <submittedName>
        <fullName evidence="2">Uncharacterized protein</fullName>
    </submittedName>
</protein>
<organism evidence="2 3">
    <name type="scientific">Amycolatopsis xylanica</name>
    <dbReference type="NCBI Taxonomy" id="589385"/>
    <lineage>
        <taxon>Bacteria</taxon>
        <taxon>Bacillati</taxon>
        <taxon>Actinomycetota</taxon>
        <taxon>Actinomycetes</taxon>
        <taxon>Pseudonocardiales</taxon>
        <taxon>Pseudonocardiaceae</taxon>
        <taxon>Amycolatopsis</taxon>
    </lineage>
</organism>